<reference evidence="4 5" key="1">
    <citation type="journal article" date="2021" name="BMC Biol.">
        <title>Horizontally acquired antibacterial genes associated with adaptive radiation of ladybird beetles.</title>
        <authorList>
            <person name="Li H.S."/>
            <person name="Tang X.F."/>
            <person name="Huang Y.H."/>
            <person name="Xu Z.Y."/>
            <person name="Chen M.L."/>
            <person name="Du X.Y."/>
            <person name="Qiu B.Y."/>
            <person name="Chen P.T."/>
            <person name="Zhang W."/>
            <person name="Slipinski A."/>
            <person name="Escalona H.E."/>
            <person name="Waterhouse R.M."/>
            <person name="Zwick A."/>
            <person name="Pang H."/>
        </authorList>
    </citation>
    <scope>NUCLEOTIDE SEQUENCE [LARGE SCALE GENOMIC DNA]</scope>
    <source>
        <strain evidence="4">SYSU2018</strain>
    </source>
</reference>
<dbReference type="SUPFAM" id="SSF53474">
    <property type="entry name" value="alpha/beta-Hydrolases"/>
    <property type="match status" value="1"/>
</dbReference>
<comment type="similarity">
    <text evidence="1">Belongs to the type-B carboxylesterase/lipase family.</text>
</comment>
<dbReference type="InterPro" id="IPR029058">
    <property type="entry name" value="AB_hydrolase_fold"/>
</dbReference>
<accession>A0ABD2NVH5</accession>
<protein>
    <recommendedName>
        <fullName evidence="3">Carboxylesterase type B domain-containing protein</fullName>
    </recommendedName>
</protein>
<evidence type="ECO:0000313" key="5">
    <source>
        <dbReference type="Proteomes" id="UP001516400"/>
    </source>
</evidence>
<dbReference type="AlphaFoldDB" id="A0ABD2NVH5"/>
<dbReference type="PANTHER" id="PTHR43903">
    <property type="entry name" value="NEUROLIGIN"/>
    <property type="match status" value="1"/>
</dbReference>
<feature type="domain" description="Carboxylesterase type B" evidence="3">
    <location>
        <begin position="36"/>
        <end position="148"/>
    </location>
</feature>
<evidence type="ECO:0000256" key="2">
    <source>
        <dbReference type="ARBA" id="ARBA00023180"/>
    </source>
</evidence>
<comment type="caution">
    <text evidence="4">The sequence shown here is derived from an EMBL/GenBank/DDBJ whole genome shotgun (WGS) entry which is preliminary data.</text>
</comment>
<keyword evidence="2" id="KW-0325">Glycoprotein</keyword>
<evidence type="ECO:0000259" key="3">
    <source>
        <dbReference type="Pfam" id="PF00135"/>
    </source>
</evidence>
<dbReference type="InterPro" id="IPR051093">
    <property type="entry name" value="Neuroligin/BSAL"/>
</dbReference>
<organism evidence="4 5">
    <name type="scientific">Cryptolaemus montrouzieri</name>
    <dbReference type="NCBI Taxonomy" id="559131"/>
    <lineage>
        <taxon>Eukaryota</taxon>
        <taxon>Metazoa</taxon>
        <taxon>Ecdysozoa</taxon>
        <taxon>Arthropoda</taxon>
        <taxon>Hexapoda</taxon>
        <taxon>Insecta</taxon>
        <taxon>Pterygota</taxon>
        <taxon>Neoptera</taxon>
        <taxon>Endopterygota</taxon>
        <taxon>Coleoptera</taxon>
        <taxon>Polyphaga</taxon>
        <taxon>Cucujiformia</taxon>
        <taxon>Coccinelloidea</taxon>
        <taxon>Coccinellidae</taxon>
        <taxon>Scymninae</taxon>
        <taxon>Scymnini</taxon>
        <taxon>Cryptolaemus</taxon>
    </lineage>
</organism>
<keyword evidence="5" id="KW-1185">Reference proteome</keyword>
<proteinExistence type="inferred from homology"/>
<name>A0ABD2NVH5_9CUCU</name>
<evidence type="ECO:0000313" key="4">
    <source>
        <dbReference type="EMBL" id="KAL3282645.1"/>
    </source>
</evidence>
<dbReference type="Pfam" id="PF00135">
    <property type="entry name" value="COesterase"/>
    <property type="match status" value="1"/>
</dbReference>
<sequence length="158" mass="18043">MCSDKNININNEGMISCYRVEKLGMTIKTILVKFSSEKQRELLLHKKLFVNTKRLGSVRGEDLIYILGMPLVGGHPFFPQNFTRQDMGISEALLNFFSNFAKCGDPNGCGSVNKDVPDYGTVKEKTRYKSISWDPYEVSTQFYLSISKYIALKDIFFI</sequence>
<gene>
    <name evidence="4" type="ORF">HHI36_005820</name>
</gene>
<dbReference type="Proteomes" id="UP001516400">
    <property type="component" value="Unassembled WGS sequence"/>
</dbReference>
<evidence type="ECO:0000256" key="1">
    <source>
        <dbReference type="ARBA" id="ARBA00005964"/>
    </source>
</evidence>
<dbReference type="EMBL" id="JABFTP020000144">
    <property type="protein sequence ID" value="KAL3282645.1"/>
    <property type="molecule type" value="Genomic_DNA"/>
</dbReference>
<dbReference type="Gene3D" id="3.40.50.1820">
    <property type="entry name" value="alpha/beta hydrolase"/>
    <property type="match status" value="1"/>
</dbReference>
<dbReference type="InterPro" id="IPR002018">
    <property type="entry name" value="CarbesteraseB"/>
</dbReference>